<reference evidence="1 2" key="1">
    <citation type="submission" date="2022-03" db="EMBL/GenBank/DDBJ databases">
        <authorList>
            <person name="Macdonald S."/>
            <person name="Ahmed S."/>
            <person name="Newling K."/>
        </authorList>
    </citation>
    <scope>NUCLEOTIDE SEQUENCE [LARGE SCALE GENOMIC DNA]</scope>
</reference>
<name>A0ABC8KMT6_ERUVS</name>
<evidence type="ECO:0008006" key="3">
    <source>
        <dbReference type="Google" id="ProtNLM"/>
    </source>
</evidence>
<dbReference type="Proteomes" id="UP001642260">
    <property type="component" value="Unassembled WGS sequence"/>
</dbReference>
<keyword evidence="2" id="KW-1185">Reference proteome</keyword>
<comment type="caution">
    <text evidence="1">The sequence shown here is derived from an EMBL/GenBank/DDBJ whole genome shotgun (WGS) entry which is preliminary data.</text>
</comment>
<organism evidence="1 2">
    <name type="scientific">Eruca vesicaria subsp. sativa</name>
    <name type="common">Garden rocket</name>
    <name type="synonym">Eruca sativa</name>
    <dbReference type="NCBI Taxonomy" id="29727"/>
    <lineage>
        <taxon>Eukaryota</taxon>
        <taxon>Viridiplantae</taxon>
        <taxon>Streptophyta</taxon>
        <taxon>Embryophyta</taxon>
        <taxon>Tracheophyta</taxon>
        <taxon>Spermatophyta</taxon>
        <taxon>Magnoliopsida</taxon>
        <taxon>eudicotyledons</taxon>
        <taxon>Gunneridae</taxon>
        <taxon>Pentapetalae</taxon>
        <taxon>rosids</taxon>
        <taxon>malvids</taxon>
        <taxon>Brassicales</taxon>
        <taxon>Brassicaceae</taxon>
        <taxon>Brassiceae</taxon>
        <taxon>Eruca</taxon>
    </lineage>
</organism>
<evidence type="ECO:0000313" key="2">
    <source>
        <dbReference type="Proteomes" id="UP001642260"/>
    </source>
</evidence>
<sequence>MRPTQDPIVFTARVNKEVGFLLAEKSSTDGSCSPTPSSVTHCVVLKLFVTYLEAFPKISRFWICTPVVRRIDSELLHEFVKKTLEASRLDGSNLMARCKEETSLLDEFSHGNHNNGDEKDDDS</sequence>
<protein>
    <recommendedName>
        <fullName evidence="3">Rho-GAP domain-containing protein</fullName>
    </recommendedName>
</protein>
<dbReference type="AlphaFoldDB" id="A0ABC8KMT6"/>
<gene>
    <name evidence="1" type="ORF">ERUC_LOCUS24187</name>
</gene>
<dbReference type="EMBL" id="CAKOAT010247265">
    <property type="protein sequence ID" value="CAH8358431.1"/>
    <property type="molecule type" value="Genomic_DNA"/>
</dbReference>
<accession>A0ABC8KMT6</accession>
<proteinExistence type="predicted"/>
<evidence type="ECO:0000313" key="1">
    <source>
        <dbReference type="EMBL" id="CAH8358431.1"/>
    </source>
</evidence>